<gene>
    <name evidence="8" type="ORF">ETF27_06315</name>
</gene>
<dbReference type="GO" id="GO:0009085">
    <property type="term" value="P:lysine biosynthetic process"/>
    <property type="evidence" value="ECO:0007669"/>
    <property type="project" value="UniProtKB-KW"/>
</dbReference>
<keyword evidence="2" id="KW-0028">Amino-acid biosynthesis</keyword>
<evidence type="ECO:0000256" key="5">
    <source>
        <dbReference type="ARBA" id="ARBA00022915"/>
    </source>
</evidence>
<comment type="caution">
    <text evidence="8">The sequence shown here is derived from an EMBL/GenBank/DDBJ whole genome shotgun (WGS) entry which is preliminary data.</text>
</comment>
<evidence type="ECO:0000256" key="7">
    <source>
        <dbReference type="ARBA" id="ARBA00023315"/>
    </source>
</evidence>
<keyword evidence="3 8" id="KW-0808">Transferase</keyword>
<dbReference type="GO" id="GO:0016746">
    <property type="term" value="F:acyltransferase activity"/>
    <property type="evidence" value="ECO:0007669"/>
    <property type="project" value="UniProtKB-KW"/>
</dbReference>
<protein>
    <submittedName>
        <fullName evidence="8">Acyltransferase</fullName>
    </submittedName>
</protein>
<dbReference type="Pfam" id="PF00132">
    <property type="entry name" value="Hexapep"/>
    <property type="match status" value="1"/>
</dbReference>
<name>A0A5C8GJA0_9BACT</name>
<keyword evidence="4" id="KW-0677">Repeat</keyword>
<evidence type="ECO:0000313" key="8">
    <source>
        <dbReference type="EMBL" id="TXJ62042.1"/>
    </source>
</evidence>
<evidence type="ECO:0000256" key="4">
    <source>
        <dbReference type="ARBA" id="ARBA00022737"/>
    </source>
</evidence>
<dbReference type="SUPFAM" id="SSF51161">
    <property type="entry name" value="Trimeric LpxA-like enzymes"/>
    <property type="match status" value="1"/>
</dbReference>
<dbReference type="AlphaFoldDB" id="A0A5C8GJA0"/>
<keyword evidence="6" id="KW-0457">Lysine biosynthesis</keyword>
<dbReference type="EMBL" id="SDIK01000046">
    <property type="protein sequence ID" value="TXJ62042.1"/>
    <property type="molecule type" value="Genomic_DNA"/>
</dbReference>
<keyword evidence="7 8" id="KW-0012">Acyltransferase</keyword>
<evidence type="ECO:0000256" key="6">
    <source>
        <dbReference type="ARBA" id="ARBA00023154"/>
    </source>
</evidence>
<dbReference type="PANTHER" id="PTHR43300">
    <property type="entry name" value="ACETYLTRANSFERASE"/>
    <property type="match status" value="1"/>
</dbReference>
<dbReference type="InterPro" id="IPR050179">
    <property type="entry name" value="Trans_hexapeptide_repeat"/>
</dbReference>
<comment type="similarity">
    <text evidence="1">Belongs to the transferase hexapeptide repeat family.</text>
</comment>
<keyword evidence="5" id="KW-0220">Diaminopimelate biosynthesis</keyword>
<dbReference type="CDD" id="cd04647">
    <property type="entry name" value="LbH_MAT_like"/>
    <property type="match status" value="1"/>
</dbReference>
<keyword evidence="9" id="KW-1185">Reference proteome</keyword>
<proteinExistence type="inferred from homology"/>
<dbReference type="InterPro" id="IPR011004">
    <property type="entry name" value="Trimer_LpxA-like_sf"/>
</dbReference>
<organism evidence="8 9">
    <name type="scientific">Prevotella brunnea</name>
    <dbReference type="NCBI Taxonomy" id="2508867"/>
    <lineage>
        <taxon>Bacteria</taxon>
        <taxon>Pseudomonadati</taxon>
        <taxon>Bacteroidota</taxon>
        <taxon>Bacteroidia</taxon>
        <taxon>Bacteroidales</taxon>
        <taxon>Prevotellaceae</taxon>
        <taxon>Prevotella</taxon>
    </lineage>
</organism>
<evidence type="ECO:0000256" key="1">
    <source>
        <dbReference type="ARBA" id="ARBA00007274"/>
    </source>
</evidence>
<dbReference type="PROSITE" id="PS00101">
    <property type="entry name" value="HEXAPEP_TRANSFERASES"/>
    <property type="match status" value="1"/>
</dbReference>
<dbReference type="Proteomes" id="UP000321612">
    <property type="component" value="Unassembled WGS sequence"/>
</dbReference>
<dbReference type="InterPro" id="IPR001451">
    <property type="entry name" value="Hexapep"/>
</dbReference>
<dbReference type="InterPro" id="IPR018357">
    <property type="entry name" value="Hexapep_transf_CS"/>
</dbReference>
<evidence type="ECO:0000256" key="3">
    <source>
        <dbReference type="ARBA" id="ARBA00022679"/>
    </source>
</evidence>
<accession>A0A5C8GJA0</accession>
<dbReference type="Gene3D" id="2.160.10.10">
    <property type="entry name" value="Hexapeptide repeat proteins"/>
    <property type="match status" value="1"/>
</dbReference>
<evidence type="ECO:0000256" key="2">
    <source>
        <dbReference type="ARBA" id="ARBA00022605"/>
    </source>
</evidence>
<dbReference type="RefSeq" id="WP_130830452.1">
    <property type="nucleotide sequence ID" value="NZ_SDIK01000046.1"/>
</dbReference>
<evidence type="ECO:0000313" key="9">
    <source>
        <dbReference type="Proteomes" id="UP000321612"/>
    </source>
</evidence>
<reference evidence="9" key="1">
    <citation type="submission" date="2019-05" db="EMBL/GenBank/DDBJ databases">
        <title>Prevotella brunnea sp. nov., isolated from a wound of a patient.</title>
        <authorList>
            <person name="Buhl M."/>
        </authorList>
    </citation>
    <scope>NUCLEOTIDE SEQUENCE [LARGE SCALE GENOMIC DNA]</scope>
    <source>
        <strain evidence="9">A2672</strain>
    </source>
</reference>
<sequence length="197" mass="21910">MNIAKSIKNNLFIRGLYMLLHNYLGIRKTSFGFIGENVTITPPISVTAPNCYIYDNVSIGSNCSISTPNANVIIKGNCAIAENFTIHTGNHARICGKWITDINESNKPKGYDKDVIIDHDVWIGCNVTILAGVHIGRGATVAAGAVVNKDVQPYSLVGGVPAKKIKMNWTIDDILEHERRLYPEEQRYSREFLKDLY</sequence>
<dbReference type="GO" id="GO:0019877">
    <property type="term" value="P:diaminopimelate biosynthetic process"/>
    <property type="evidence" value="ECO:0007669"/>
    <property type="project" value="UniProtKB-KW"/>
</dbReference>
<dbReference type="PANTHER" id="PTHR43300:SF10">
    <property type="entry name" value="2,3,4,5-TETRAHYDROPYRIDINE-2,6-DICARBOXYLATE N-ACETYLTRANSFERASE"/>
    <property type="match status" value="1"/>
</dbReference>